<evidence type="ECO:0000313" key="1">
    <source>
        <dbReference type="EMBL" id="OWJ67220.1"/>
    </source>
</evidence>
<dbReference type="InterPro" id="IPR010869">
    <property type="entry name" value="DUF1501"/>
</dbReference>
<keyword evidence="2" id="KW-1185">Reference proteome</keyword>
<dbReference type="PROSITE" id="PS51318">
    <property type="entry name" value="TAT"/>
    <property type="match status" value="1"/>
</dbReference>
<dbReference type="InterPro" id="IPR006311">
    <property type="entry name" value="TAT_signal"/>
</dbReference>
<comment type="caution">
    <text evidence="1">The sequence shown here is derived from an EMBL/GenBank/DDBJ whole genome shotgun (WGS) entry which is preliminary data.</text>
</comment>
<evidence type="ECO:0000313" key="2">
    <source>
        <dbReference type="Proteomes" id="UP000196655"/>
    </source>
</evidence>
<protein>
    <recommendedName>
        <fullName evidence="3">Twin-arginine translocation pathway signal</fullName>
    </recommendedName>
</protein>
<organism evidence="1 2">
    <name type="scientific">Inquilinus limosus</name>
    <dbReference type="NCBI Taxonomy" id="171674"/>
    <lineage>
        <taxon>Bacteria</taxon>
        <taxon>Pseudomonadati</taxon>
        <taxon>Pseudomonadota</taxon>
        <taxon>Alphaproteobacteria</taxon>
        <taxon>Rhodospirillales</taxon>
        <taxon>Rhodospirillaceae</taxon>
        <taxon>Inquilinus</taxon>
    </lineage>
</organism>
<dbReference type="OrthoDB" id="9779968at2"/>
<gene>
    <name evidence="1" type="ORF">BWR60_10500</name>
</gene>
<dbReference type="EMBL" id="NHON01000015">
    <property type="protein sequence ID" value="OWJ67220.1"/>
    <property type="molecule type" value="Genomic_DNA"/>
</dbReference>
<dbReference type="PANTHER" id="PTHR43737:SF1">
    <property type="entry name" value="DUF1501 DOMAIN-CONTAINING PROTEIN"/>
    <property type="match status" value="1"/>
</dbReference>
<dbReference type="Pfam" id="PF07394">
    <property type="entry name" value="DUF1501"/>
    <property type="match status" value="1"/>
</dbReference>
<name>A0A211ZPN6_9PROT</name>
<dbReference type="RefSeq" id="WP_088150966.1">
    <property type="nucleotide sequence ID" value="NZ_NHON01000015.1"/>
</dbReference>
<dbReference type="STRING" id="1122125.GCA_000423185_00279"/>
<dbReference type="AlphaFoldDB" id="A0A211ZPN6"/>
<accession>A0A211ZPN6</accession>
<evidence type="ECO:0008006" key="3">
    <source>
        <dbReference type="Google" id="ProtNLM"/>
    </source>
</evidence>
<dbReference type="Proteomes" id="UP000196655">
    <property type="component" value="Unassembled WGS sequence"/>
</dbReference>
<sequence length="408" mass="43192">MDLTRRHLLGGLAATAAATVLPARLLLAKAPIEQRFVLIIMRGALDGLAAMPPYADPDLRALRAALVPPDLGRDGGMVDLDGRFALHPALAPLKDWYTEGSFLPLHAVASPYRDRSHFDGQDLLETGSARLDGTRDGWLNRTLGLIGATDRRFGIAFAEEIPLVLRGATPVTSWLPDKPTGLPPGFPDLVARLYDQDPALHAAYASGLDTTAFGRQIQGLVQTASAGSSGQGAMAAPAAGADLKLAEAAGRFLADPAGSRIAVMELYGWDTHVQQVKRLDRLLAAYAATLQALRTGLGESWRQTAILTVTEFGRTAAANGSGGTDHGTGSVAFLAGGAVHGGRVLADWPGLASSKLYQGRDLAPTTDLRAVVKGVFRDHLRLPEDALNRVVFPDSTEAPPMRELVRKA</sequence>
<dbReference type="PANTHER" id="PTHR43737">
    <property type="entry name" value="BLL7424 PROTEIN"/>
    <property type="match status" value="1"/>
</dbReference>
<reference evidence="2" key="1">
    <citation type="submission" date="2017-05" db="EMBL/GenBank/DDBJ databases">
        <authorList>
            <person name="Macchi M."/>
            <person name="Festa S."/>
            <person name="Coppotelli B.M."/>
            <person name="Morelli I.S."/>
        </authorList>
    </citation>
    <scope>NUCLEOTIDE SEQUENCE [LARGE SCALE GENOMIC DNA]</scope>
    <source>
        <strain evidence="2">I</strain>
    </source>
</reference>
<proteinExistence type="predicted"/>